<accession>A0A6J4M569</accession>
<gene>
    <name evidence="2" type="ORF">AVDCRST_MAG34-1591</name>
</gene>
<feature type="region of interest" description="Disordered" evidence="1">
    <location>
        <begin position="1"/>
        <end position="45"/>
    </location>
</feature>
<protein>
    <submittedName>
        <fullName evidence="2">Uncharacterized protein</fullName>
    </submittedName>
</protein>
<dbReference type="AlphaFoldDB" id="A0A6J4M569"/>
<feature type="compositionally biased region" description="Basic residues" evidence="1">
    <location>
        <begin position="1"/>
        <end position="13"/>
    </location>
</feature>
<evidence type="ECO:0000256" key="1">
    <source>
        <dbReference type="SAM" id="MobiDB-lite"/>
    </source>
</evidence>
<feature type="non-terminal residue" evidence="2">
    <location>
        <position position="1"/>
    </location>
</feature>
<evidence type="ECO:0000313" key="2">
    <source>
        <dbReference type="EMBL" id="CAA9348403.1"/>
    </source>
</evidence>
<name>A0A6J4M569_9ACTN</name>
<feature type="non-terminal residue" evidence="2">
    <location>
        <position position="45"/>
    </location>
</feature>
<feature type="compositionally biased region" description="Gly residues" evidence="1">
    <location>
        <begin position="35"/>
        <end position="45"/>
    </location>
</feature>
<reference evidence="2" key="1">
    <citation type="submission" date="2020-02" db="EMBL/GenBank/DDBJ databases">
        <authorList>
            <person name="Meier V. D."/>
        </authorList>
    </citation>
    <scope>NUCLEOTIDE SEQUENCE</scope>
    <source>
        <strain evidence="2">AVDCRST_MAG34</strain>
    </source>
</reference>
<proteinExistence type="predicted"/>
<dbReference type="EMBL" id="CADCUI010000033">
    <property type="protein sequence ID" value="CAA9348403.1"/>
    <property type="molecule type" value="Genomic_DNA"/>
</dbReference>
<organism evidence="2">
    <name type="scientific">uncultured Nocardioidaceae bacterium</name>
    <dbReference type="NCBI Taxonomy" id="253824"/>
    <lineage>
        <taxon>Bacteria</taxon>
        <taxon>Bacillati</taxon>
        <taxon>Actinomycetota</taxon>
        <taxon>Actinomycetes</taxon>
        <taxon>Propionibacteriales</taxon>
        <taxon>Nocardioidaceae</taxon>
        <taxon>environmental samples</taxon>
    </lineage>
</organism>
<sequence>GGRRLRPRRPGARRRAEAGGRLVRSGARHDPRPIGRGGRGGRAAM</sequence>